<keyword evidence="2" id="KW-0378">Hydrolase</keyword>
<dbReference type="InterPro" id="IPR002761">
    <property type="entry name" value="Diphthami_syn_dom"/>
</dbReference>
<dbReference type="RefSeq" id="WP_213945782.1">
    <property type="nucleotide sequence ID" value="NZ_JAHBGI010000007.1"/>
</dbReference>
<dbReference type="SUPFAM" id="SSF52402">
    <property type="entry name" value="Adenine nucleotide alpha hydrolases-like"/>
    <property type="match status" value="1"/>
</dbReference>
<dbReference type="GO" id="GO:0016787">
    <property type="term" value="F:hydrolase activity"/>
    <property type="evidence" value="ECO:0007669"/>
    <property type="project" value="UniProtKB-KW"/>
</dbReference>
<evidence type="ECO:0000313" key="2">
    <source>
        <dbReference type="EMBL" id="MBS9524919.1"/>
    </source>
</evidence>
<dbReference type="Proteomes" id="UP001319104">
    <property type="component" value="Unassembled WGS sequence"/>
</dbReference>
<dbReference type="Gene3D" id="3.40.50.620">
    <property type="entry name" value="HUPs"/>
    <property type="match status" value="1"/>
</dbReference>
<gene>
    <name evidence="2" type="ORF">KI659_12945</name>
</gene>
<dbReference type="Gene3D" id="3.90.1490.10">
    <property type="entry name" value="putative n-type atp pyrophosphatase, domain 2"/>
    <property type="match status" value="1"/>
</dbReference>
<name>A0AAP2CJK1_9BACT</name>
<evidence type="ECO:0000313" key="3">
    <source>
        <dbReference type="Proteomes" id="UP001319104"/>
    </source>
</evidence>
<feature type="domain" description="Diphthamide synthase" evidence="1">
    <location>
        <begin position="11"/>
        <end position="208"/>
    </location>
</feature>
<accession>A0AAP2CJK1</accession>
<keyword evidence="3" id="KW-1185">Reference proteome</keyword>
<dbReference type="AlphaFoldDB" id="A0AAP2CJK1"/>
<protein>
    <submittedName>
        <fullName evidence="2">Adenine nucleotide alpha hydrolase</fullName>
    </submittedName>
</protein>
<comment type="caution">
    <text evidence="2">The sequence shown here is derived from an EMBL/GenBank/DDBJ whole genome shotgun (WGS) entry which is preliminary data.</text>
</comment>
<proteinExistence type="predicted"/>
<dbReference type="InterPro" id="IPR014729">
    <property type="entry name" value="Rossmann-like_a/b/a_fold"/>
</dbReference>
<dbReference type="Pfam" id="PF01902">
    <property type="entry name" value="Diphthami_syn_2"/>
    <property type="match status" value="1"/>
</dbReference>
<evidence type="ECO:0000259" key="1">
    <source>
        <dbReference type="Pfam" id="PF01902"/>
    </source>
</evidence>
<dbReference type="EMBL" id="JAHCMY010000007">
    <property type="protein sequence ID" value="MBS9524919.1"/>
    <property type="molecule type" value="Genomic_DNA"/>
</dbReference>
<sequence>MPYTQNDKPIKVSLSWSGGKDSAFALWKLLRDKRYEVVSLHTTFNDETKRVGLHGTSEDLIEEQAKSIGIPLEKIFFSSSASNDAYENAMRAFYDKIKSEGVHHVAYGDIMLQDLRDYREEQLSKESIKGIFPLWRRSTDRIIQDFLYQGFKTIICAADGEKVELEWVGRTLDKSFLTSLPSFVDPCGENGEYHSFCYEGPIFNNPLATKVTSVVPKSYSVKLESGKVEKRWVWFAEMELES</sequence>
<organism evidence="2 3">
    <name type="scientific">Litoribacter ruber</name>
    <dbReference type="NCBI Taxonomy" id="702568"/>
    <lineage>
        <taxon>Bacteria</taxon>
        <taxon>Pseudomonadati</taxon>
        <taxon>Bacteroidota</taxon>
        <taxon>Cytophagia</taxon>
        <taxon>Cytophagales</taxon>
        <taxon>Cyclobacteriaceae</taxon>
        <taxon>Litoribacter</taxon>
    </lineage>
</organism>
<reference evidence="2 3" key="1">
    <citation type="submission" date="2021-05" db="EMBL/GenBank/DDBJ databases">
        <authorList>
            <person name="Zhang Z.D."/>
            <person name="Osman G."/>
        </authorList>
    </citation>
    <scope>NUCLEOTIDE SEQUENCE [LARGE SCALE GENOMIC DNA]</scope>
    <source>
        <strain evidence="2 3">KCTC 32217</strain>
    </source>
</reference>